<feature type="region of interest" description="Disordered" evidence="1">
    <location>
        <begin position="168"/>
        <end position="228"/>
    </location>
</feature>
<feature type="compositionally biased region" description="Acidic residues" evidence="1">
    <location>
        <begin position="168"/>
        <end position="191"/>
    </location>
</feature>
<feature type="compositionally biased region" description="Low complexity" evidence="1">
    <location>
        <begin position="192"/>
        <end position="217"/>
    </location>
</feature>
<feature type="compositionally biased region" description="Pro residues" evidence="1">
    <location>
        <begin position="77"/>
        <end position="93"/>
    </location>
</feature>
<sequence>MQKIAEYFRDLAAEDRYFGAEPPTPDAEMLHQIAEREINRRVEARLDKQGLVLRAAEEPAAQPAPISAPAPQTATPAPSPVAEAPPAPQPAPEAAPEVAEADSVAMKLQRIRAAVANARAASARQASYDDEFAETIDEPVSGAAPAFDYAIDMGGPLHEDETEVEVEVEENASDEAPAEVTEEAAETEEVAAEPAPAEVMPEVEAPVAEEPAETEAPQPNLSAGRLARAQRRQALRRAAIAEAAREALILATEPTPEPVEASAEAAPAEAVIEEPETEAEMTAVEPEAEVVEDEAFEDELEAEDEVEAPEAASENDAEEIQAEADWAEFEDDLEAEALDAEDEPADTEFADAVYAEDIDLDTITAALAGPVETLDAEPEAAQAEAPEQEPEQEPVRARVIKVRRVEPLILDAGEAQAPGTIDADEMGAFEAPEPVLSPEDEAELMRELAEVEEDAGDAPVAVDFEEAELAEDVNLEAEAFEDEAFDVEEADEEAPAAALDEDEGEDAIYATLPLPEKEPRTRTEPEGTDHENELTRLMEEAESRGATEETRRRFSAIAHLKAAVAATVADRRSRGDDKGAAPTDETRDYRADLNKAVRPRRPVVTGGARTERPSVEPKRPAPLVLVSAQRIDHPEAEAAPAEPAPVRPRRIAAVELQAATPRDEIEATPPLSAEEATSFAEFAESRDTQGLAELLEAAAAYTSQIEGRPHFSPPQIMRKVSSLDEGADFSREDRLRVFGTLLRQGKITKVKRGQYAIAEASRFYAEAKQA</sequence>
<feature type="region of interest" description="Disordered" evidence="1">
    <location>
        <begin position="486"/>
        <end position="552"/>
    </location>
</feature>
<reference evidence="2 3" key="1">
    <citation type="submission" date="2017-09" db="EMBL/GenBank/DDBJ databases">
        <title>A multilocus sequence analysis scheme for characterization of bacteria in the genus Thioclava.</title>
        <authorList>
            <person name="Liu Y."/>
            <person name="Shao Z."/>
        </authorList>
    </citation>
    <scope>NUCLEOTIDE SEQUENCE [LARGE SCALE GENOMIC DNA]</scope>
    <source>
        <strain evidence="2 3">CAU 1312</strain>
    </source>
</reference>
<feature type="region of interest" description="Disordered" evidence="1">
    <location>
        <begin position="372"/>
        <end position="397"/>
    </location>
</feature>
<organism evidence="2 3">
    <name type="scientific">Pseudothioclava arenosa</name>
    <dbReference type="NCBI Taxonomy" id="1795308"/>
    <lineage>
        <taxon>Bacteria</taxon>
        <taxon>Pseudomonadati</taxon>
        <taxon>Pseudomonadota</taxon>
        <taxon>Alphaproteobacteria</taxon>
        <taxon>Rhodobacterales</taxon>
        <taxon>Paracoccaceae</taxon>
        <taxon>Pseudothioclava</taxon>
    </lineage>
</organism>
<dbReference type="Proteomes" id="UP000243507">
    <property type="component" value="Unassembled WGS sequence"/>
</dbReference>
<evidence type="ECO:0000313" key="2">
    <source>
        <dbReference type="EMBL" id="PCD77526.1"/>
    </source>
</evidence>
<dbReference type="EMBL" id="NTJD01000002">
    <property type="protein sequence ID" value="PCD77526.1"/>
    <property type="molecule type" value="Genomic_DNA"/>
</dbReference>
<feature type="region of interest" description="Disordered" evidence="1">
    <location>
        <begin position="53"/>
        <end position="103"/>
    </location>
</feature>
<feature type="compositionally biased region" description="Low complexity" evidence="1">
    <location>
        <begin position="58"/>
        <end position="76"/>
    </location>
</feature>
<protein>
    <submittedName>
        <fullName evidence="2">Uncharacterized protein</fullName>
    </submittedName>
</protein>
<proteinExistence type="predicted"/>
<keyword evidence="3" id="KW-1185">Reference proteome</keyword>
<feature type="region of interest" description="Disordered" evidence="1">
    <location>
        <begin position="565"/>
        <end position="622"/>
    </location>
</feature>
<name>A0A2A4CTR1_9RHOB</name>
<feature type="compositionally biased region" description="Low complexity" evidence="1">
    <location>
        <begin position="251"/>
        <end position="270"/>
    </location>
</feature>
<evidence type="ECO:0000313" key="3">
    <source>
        <dbReference type="Proteomes" id="UP000243507"/>
    </source>
</evidence>
<feature type="compositionally biased region" description="Basic and acidic residues" evidence="1">
    <location>
        <begin position="609"/>
        <end position="619"/>
    </location>
</feature>
<dbReference type="AlphaFoldDB" id="A0A2A4CTR1"/>
<comment type="caution">
    <text evidence="2">The sequence shown here is derived from an EMBL/GenBank/DDBJ whole genome shotgun (WGS) entry which is preliminary data.</text>
</comment>
<feature type="compositionally biased region" description="Basic and acidic residues" evidence="1">
    <location>
        <begin position="569"/>
        <end position="595"/>
    </location>
</feature>
<accession>A0A2A4CTR1</accession>
<feature type="compositionally biased region" description="Acidic residues" evidence="1">
    <location>
        <begin position="286"/>
        <end position="325"/>
    </location>
</feature>
<feature type="compositionally biased region" description="Acidic residues" evidence="1">
    <location>
        <begin position="486"/>
        <end position="506"/>
    </location>
</feature>
<evidence type="ECO:0000256" key="1">
    <source>
        <dbReference type="SAM" id="MobiDB-lite"/>
    </source>
</evidence>
<feature type="region of interest" description="Disordered" evidence="1">
    <location>
        <begin position="251"/>
        <end position="325"/>
    </location>
</feature>
<feature type="compositionally biased region" description="Basic and acidic residues" evidence="1">
    <location>
        <begin position="515"/>
        <end position="552"/>
    </location>
</feature>
<gene>
    <name evidence="2" type="ORF">CLN94_03195</name>
</gene>